<dbReference type="AlphaFoldDB" id="A0AAD4WUX7"/>
<sequence length="101" mass="11116">MKESEIEVILIKSSDDKSMEEINGEVVQKELRDVQMNKDYQGVKSTRVSDSFGVNMVKSLSFPTAPPPMSNGRHTRPNSSLSLPFGRALSHASPNHNLSAT</sequence>
<evidence type="ECO:0000313" key="2">
    <source>
        <dbReference type="EMBL" id="KAI5350058.1"/>
    </source>
</evidence>
<reference evidence="2 3" key="1">
    <citation type="journal article" date="2022" name="G3 (Bethesda)">
        <title>Whole-genome sequence and methylome profiling of the almond [Prunus dulcis (Mill.) D.A. Webb] cultivar 'Nonpareil'.</title>
        <authorList>
            <person name="D'Amico-Willman K.M."/>
            <person name="Ouma W.Z."/>
            <person name="Meulia T."/>
            <person name="Sideli G.M."/>
            <person name="Gradziel T.M."/>
            <person name="Fresnedo-Ramirez J."/>
        </authorList>
    </citation>
    <scope>NUCLEOTIDE SEQUENCE [LARGE SCALE GENOMIC DNA]</scope>
    <source>
        <strain evidence="2">Clone GOH B32 T37-40</strain>
    </source>
</reference>
<proteinExistence type="predicted"/>
<dbReference type="EMBL" id="JAJFAZ020000001">
    <property type="protein sequence ID" value="KAI5350058.1"/>
    <property type="molecule type" value="Genomic_DNA"/>
</dbReference>
<gene>
    <name evidence="2" type="ORF">L3X38_002949</name>
</gene>
<accession>A0AAD4WUX7</accession>
<feature type="region of interest" description="Disordered" evidence="1">
    <location>
        <begin position="62"/>
        <end position="101"/>
    </location>
</feature>
<name>A0AAD4WUX7_PRUDU</name>
<comment type="caution">
    <text evidence="2">The sequence shown here is derived from an EMBL/GenBank/DDBJ whole genome shotgun (WGS) entry which is preliminary data.</text>
</comment>
<evidence type="ECO:0000313" key="3">
    <source>
        <dbReference type="Proteomes" id="UP001054821"/>
    </source>
</evidence>
<protein>
    <submittedName>
        <fullName evidence="2">Uncharacterized protein</fullName>
    </submittedName>
</protein>
<feature type="compositionally biased region" description="Polar residues" evidence="1">
    <location>
        <begin position="92"/>
        <end position="101"/>
    </location>
</feature>
<dbReference type="Proteomes" id="UP001054821">
    <property type="component" value="Chromosome 1"/>
</dbReference>
<keyword evidence="3" id="KW-1185">Reference proteome</keyword>
<evidence type="ECO:0000256" key="1">
    <source>
        <dbReference type="SAM" id="MobiDB-lite"/>
    </source>
</evidence>
<organism evidence="2 3">
    <name type="scientific">Prunus dulcis</name>
    <name type="common">Almond</name>
    <name type="synonym">Amygdalus dulcis</name>
    <dbReference type="NCBI Taxonomy" id="3755"/>
    <lineage>
        <taxon>Eukaryota</taxon>
        <taxon>Viridiplantae</taxon>
        <taxon>Streptophyta</taxon>
        <taxon>Embryophyta</taxon>
        <taxon>Tracheophyta</taxon>
        <taxon>Spermatophyta</taxon>
        <taxon>Magnoliopsida</taxon>
        <taxon>eudicotyledons</taxon>
        <taxon>Gunneridae</taxon>
        <taxon>Pentapetalae</taxon>
        <taxon>rosids</taxon>
        <taxon>fabids</taxon>
        <taxon>Rosales</taxon>
        <taxon>Rosaceae</taxon>
        <taxon>Amygdaloideae</taxon>
        <taxon>Amygdaleae</taxon>
        <taxon>Prunus</taxon>
    </lineage>
</organism>